<keyword evidence="1" id="KW-0285">Flavoprotein</keyword>
<dbReference type="Pfam" id="PF03358">
    <property type="entry name" value="FMN_red"/>
    <property type="match status" value="1"/>
</dbReference>
<feature type="compositionally biased region" description="Low complexity" evidence="3">
    <location>
        <begin position="216"/>
        <end position="225"/>
    </location>
</feature>
<dbReference type="InterPro" id="IPR029039">
    <property type="entry name" value="Flavoprotein-like_sf"/>
</dbReference>
<dbReference type="AlphaFoldDB" id="K4P101"/>
<feature type="domain" description="NADPH-dependent FMN reductase-like" evidence="4">
    <location>
        <begin position="6"/>
        <end position="157"/>
    </location>
</feature>
<reference evidence="5" key="1">
    <citation type="journal article" date="2013" name="Proc. Natl. Acad. Sci. U.S.A.">
        <title>A new member of the 4-methylideneimidazole-5-one-containing aminomutase family from the enediyne kedarcidin biosynthetic pathway.</title>
        <authorList>
            <person name="Huang S.X."/>
            <person name="Lohman J.R."/>
            <person name="Huang T."/>
            <person name="Shen B."/>
        </authorList>
    </citation>
    <scope>NUCLEOTIDE SEQUENCE</scope>
    <source>
        <strain evidence="5">ATCC 53650</strain>
    </source>
</reference>
<dbReference type="GO" id="GO:0016491">
    <property type="term" value="F:oxidoreductase activity"/>
    <property type="evidence" value="ECO:0007669"/>
    <property type="project" value="InterPro"/>
</dbReference>
<evidence type="ECO:0000259" key="4">
    <source>
        <dbReference type="Pfam" id="PF03358"/>
    </source>
</evidence>
<name>K4P101_9PSEU</name>
<dbReference type="Gene3D" id="3.40.50.360">
    <property type="match status" value="1"/>
</dbReference>
<evidence type="ECO:0000256" key="2">
    <source>
        <dbReference type="ARBA" id="ARBA00022643"/>
    </source>
</evidence>
<dbReference type="InterPro" id="IPR005025">
    <property type="entry name" value="FMN_Rdtase-like_dom"/>
</dbReference>
<evidence type="ECO:0000256" key="1">
    <source>
        <dbReference type="ARBA" id="ARBA00022630"/>
    </source>
</evidence>
<dbReference type="SUPFAM" id="SSF52218">
    <property type="entry name" value="Flavoproteins"/>
    <property type="match status" value="1"/>
</dbReference>
<accession>K4P101</accession>
<dbReference type="PANTHER" id="PTHR43278:SF1">
    <property type="entry name" value="IRON-SULFUR FLAVOPROTEIN MJ1083"/>
    <property type="match status" value="1"/>
</dbReference>
<protein>
    <submittedName>
        <fullName evidence="5">ADIC dehydrogenase</fullName>
    </submittedName>
</protein>
<dbReference type="SMR" id="K4P101"/>
<evidence type="ECO:0000256" key="3">
    <source>
        <dbReference type="SAM" id="MobiDB-lite"/>
    </source>
</evidence>
<keyword evidence="2" id="KW-0288">FMN</keyword>
<dbReference type="InterPro" id="IPR051796">
    <property type="entry name" value="ISF_SsuE-like"/>
</dbReference>
<organism evidence="5">
    <name type="scientific">Streptoalloteichus sp. ATCC 53650</name>
    <dbReference type="NCBI Taxonomy" id="756733"/>
    <lineage>
        <taxon>Bacteria</taxon>
        <taxon>Bacillati</taxon>
        <taxon>Actinomycetota</taxon>
        <taxon>Actinomycetes</taxon>
        <taxon>Pseudonocardiales</taxon>
        <taxon>Pseudonocardiaceae</taxon>
        <taxon>Streptoalloteichus</taxon>
    </lineage>
</organism>
<dbReference type="PANTHER" id="PTHR43278">
    <property type="entry name" value="NAD(P)H-DEPENDENT FMN-CONTAINING OXIDOREDUCTASE YWQN-RELATED"/>
    <property type="match status" value="1"/>
</dbReference>
<dbReference type="EMBL" id="JX679499">
    <property type="protein sequence ID" value="AFV52124.1"/>
    <property type="molecule type" value="Genomic_DNA"/>
</dbReference>
<feature type="region of interest" description="Disordered" evidence="3">
    <location>
        <begin position="202"/>
        <end position="225"/>
    </location>
</feature>
<sequence length="225" mass="24531">MVGAVVKVLGISGSERPGGSTEKVLDHVGELVRAQGGEFSCVRLRDHEVTPCGACGDCNYRDRPCATRDDVPAIVERMVDADAIIYAAPVHGFGLAHKMQTFIERAGVGYLRFERPLANKVGGVIVISRRYNEMAVYNQLVLNLLLNRMIVVGSGFPALLRGGHPDEWRQDAEGVSSLDRMVRRTLDMARLLRSNATASGEPVLPLDDVNERQARPRAVARAAGR</sequence>
<proteinExistence type="predicted"/>
<evidence type="ECO:0000313" key="5">
    <source>
        <dbReference type="EMBL" id="AFV52124.1"/>
    </source>
</evidence>